<evidence type="ECO:0000256" key="6">
    <source>
        <dbReference type="ARBA" id="ARBA00022792"/>
    </source>
</evidence>
<name>A0A9P9JP53_FUSRE</name>
<evidence type="ECO:0000313" key="14">
    <source>
        <dbReference type="Proteomes" id="UP000720189"/>
    </source>
</evidence>
<feature type="repeat" description="Solcar" evidence="10">
    <location>
        <begin position="39"/>
        <end position="128"/>
    </location>
</feature>
<keyword evidence="4 10" id="KW-0812">Transmembrane</keyword>
<dbReference type="PRINTS" id="PR00926">
    <property type="entry name" value="MITOCARRIER"/>
</dbReference>
<dbReference type="Proteomes" id="UP000720189">
    <property type="component" value="Unassembled WGS sequence"/>
</dbReference>
<dbReference type="InterPro" id="IPR002067">
    <property type="entry name" value="MCP"/>
</dbReference>
<comment type="caution">
    <text evidence="13">The sequence shown here is derived from an EMBL/GenBank/DDBJ whole genome shotgun (WGS) entry which is preliminary data.</text>
</comment>
<feature type="repeat" description="Solcar" evidence="10">
    <location>
        <begin position="239"/>
        <end position="329"/>
    </location>
</feature>
<evidence type="ECO:0000256" key="9">
    <source>
        <dbReference type="ARBA" id="ARBA00023136"/>
    </source>
</evidence>
<dbReference type="RefSeq" id="XP_046043992.1">
    <property type="nucleotide sequence ID" value="XM_046200198.1"/>
</dbReference>
<reference evidence="13" key="1">
    <citation type="journal article" date="2021" name="Nat. Commun.">
        <title>Genetic determinants of endophytism in the Arabidopsis root mycobiome.</title>
        <authorList>
            <person name="Mesny F."/>
            <person name="Miyauchi S."/>
            <person name="Thiergart T."/>
            <person name="Pickel B."/>
            <person name="Atanasova L."/>
            <person name="Karlsson M."/>
            <person name="Huettel B."/>
            <person name="Barry K.W."/>
            <person name="Haridas S."/>
            <person name="Chen C."/>
            <person name="Bauer D."/>
            <person name="Andreopoulos W."/>
            <person name="Pangilinan J."/>
            <person name="LaButti K."/>
            <person name="Riley R."/>
            <person name="Lipzen A."/>
            <person name="Clum A."/>
            <person name="Drula E."/>
            <person name="Henrissat B."/>
            <person name="Kohler A."/>
            <person name="Grigoriev I.V."/>
            <person name="Martin F.M."/>
            <person name="Hacquard S."/>
        </authorList>
    </citation>
    <scope>NUCLEOTIDE SEQUENCE</scope>
    <source>
        <strain evidence="13">MPI-CAGE-AT-0023</strain>
    </source>
</reference>
<dbReference type="InterPro" id="IPR018108">
    <property type="entry name" value="MCP_transmembrane"/>
</dbReference>
<keyword evidence="3 11" id="KW-0813">Transport</keyword>
<evidence type="ECO:0000256" key="8">
    <source>
        <dbReference type="ARBA" id="ARBA00023128"/>
    </source>
</evidence>
<keyword evidence="6" id="KW-0999">Mitochondrion inner membrane</keyword>
<dbReference type="GO" id="GO:0055085">
    <property type="term" value="P:transmembrane transport"/>
    <property type="evidence" value="ECO:0007669"/>
    <property type="project" value="InterPro"/>
</dbReference>
<dbReference type="InterPro" id="IPR023395">
    <property type="entry name" value="MCP_dom_sf"/>
</dbReference>
<keyword evidence="9 10" id="KW-0472">Membrane</keyword>
<dbReference type="AlphaFoldDB" id="A0A9P9JP53"/>
<evidence type="ECO:0000256" key="12">
    <source>
        <dbReference type="SAM" id="Phobius"/>
    </source>
</evidence>
<keyword evidence="8" id="KW-0496">Mitochondrion</keyword>
<dbReference type="PROSITE" id="PS50920">
    <property type="entry name" value="SOLCAR"/>
    <property type="match status" value="3"/>
</dbReference>
<dbReference type="FunFam" id="1.50.40.10:FF:000009">
    <property type="entry name" value="Mitochondrial 2-oxoglutarate/malate carrier protein"/>
    <property type="match status" value="1"/>
</dbReference>
<comment type="subcellular location">
    <subcellularLocation>
        <location evidence="1">Mitochondrion inner membrane</location>
        <topology evidence="1">Multi-pass membrane protein</topology>
    </subcellularLocation>
</comment>
<evidence type="ECO:0000256" key="3">
    <source>
        <dbReference type="ARBA" id="ARBA00022448"/>
    </source>
</evidence>
<evidence type="ECO:0000256" key="10">
    <source>
        <dbReference type="PROSITE-ProRule" id="PRU00282"/>
    </source>
</evidence>
<evidence type="ECO:0000313" key="13">
    <source>
        <dbReference type="EMBL" id="KAH7232332.1"/>
    </source>
</evidence>
<dbReference type="InterPro" id="IPR050391">
    <property type="entry name" value="Mito_Metabolite_Transporter"/>
</dbReference>
<evidence type="ECO:0000256" key="2">
    <source>
        <dbReference type="ARBA" id="ARBA00006375"/>
    </source>
</evidence>
<accession>A0A9P9JP53</accession>
<dbReference type="PANTHER" id="PTHR45618">
    <property type="entry name" value="MITOCHONDRIAL DICARBOXYLATE CARRIER-RELATED"/>
    <property type="match status" value="1"/>
</dbReference>
<protein>
    <submittedName>
        <fullName evidence="13">Mitochondrial carrier domain-containing protein</fullName>
    </submittedName>
</protein>
<dbReference type="OrthoDB" id="756301at2759"/>
<evidence type="ECO:0000256" key="1">
    <source>
        <dbReference type="ARBA" id="ARBA00004448"/>
    </source>
</evidence>
<feature type="repeat" description="Solcar" evidence="10">
    <location>
        <begin position="140"/>
        <end position="231"/>
    </location>
</feature>
<feature type="transmembrane region" description="Helical" evidence="12">
    <location>
        <begin position="245"/>
        <end position="265"/>
    </location>
</feature>
<dbReference type="GeneID" id="70230152"/>
<proteinExistence type="inferred from homology"/>
<dbReference type="EMBL" id="JAGMUX010000019">
    <property type="protein sequence ID" value="KAH7232332.1"/>
    <property type="molecule type" value="Genomic_DNA"/>
</dbReference>
<keyword evidence="5" id="KW-0677">Repeat</keyword>
<dbReference type="GO" id="GO:0005743">
    <property type="term" value="C:mitochondrial inner membrane"/>
    <property type="evidence" value="ECO:0007669"/>
    <property type="project" value="UniProtKB-SubCell"/>
</dbReference>
<evidence type="ECO:0000256" key="11">
    <source>
        <dbReference type="RuleBase" id="RU000488"/>
    </source>
</evidence>
<organism evidence="13 14">
    <name type="scientific">Fusarium redolens</name>
    <dbReference type="NCBI Taxonomy" id="48865"/>
    <lineage>
        <taxon>Eukaryota</taxon>
        <taxon>Fungi</taxon>
        <taxon>Dikarya</taxon>
        <taxon>Ascomycota</taxon>
        <taxon>Pezizomycotina</taxon>
        <taxon>Sordariomycetes</taxon>
        <taxon>Hypocreomycetidae</taxon>
        <taxon>Hypocreales</taxon>
        <taxon>Nectriaceae</taxon>
        <taxon>Fusarium</taxon>
        <taxon>Fusarium redolens species complex</taxon>
    </lineage>
</organism>
<feature type="transmembrane region" description="Helical" evidence="12">
    <location>
        <begin position="308"/>
        <end position="328"/>
    </location>
</feature>
<comment type="similarity">
    <text evidence="2 11">Belongs to the mitochondrial carrier (TC 2.A.29) family.</text>
</comment>
<evidence type="ECO:0000256" key="5">
    <source>
        <dbReference type="ARBA" id="ARBA00022737"/>
    </source>
</evidence>
<evidence type="ECO:0000256" key="7">
    <source>
        <dbReference type="ARBA" id="ARBA00022989"/>
    </source>
</evidence>
<evidence type="ECO:0000256" key="4">
    <source>
        <dbReference type="ARBA" id="ARBA00022692"/>
    </source>
</evidence>
<dbReference type="Pfam" id="PF00153">
    <property type="entry name" value="Mito_carr"/>
    <property type="match status" value="3"/>
</dbReference>
<dbReference type="SUPFAM" id="SSF103506">
    <property type="entry name" value="Mitochondrial carrier"/>
    <property type="match status" value="1"/>
</dbReference>
<dbReference type="Gene3D" id="1.50.40.10">
    <property type="entry name" value="Mitochondrial carrier domain"/>
    <property type="match status" value="1"/>
</dbReference>
<gene>
    <name evidence="13" type="ORF">BKA55DRAFT_695751</name>
</gene>
<keyword evidence="14" id="KW-1185">Reference proteome</keyword>
<keyword evidence="7 12" id="KW-1133">Transmembrane helix</keyword>
<sequence length="331" mass="36171">MGSSWVASDMQSEVDTVTKNLQQRTEPHVPNGILHTPLMRGILPFINGGISGMIATTVIQPIDMVKVRLQLVDSSQMGVPKPTPLSIARTILVQGRILDFYAGLSAGLFRQGVYTTSRLGFFDMFMKRLQQHHQERNTTVSFAERCAAGLLAGGLGAFLANPADLALVRMQADGLLPAAKRSNYRSVVDALVSITKAEGGRALWAGATPTIARAMSLNLGQLTFFSEAKARLKTRTQWSASMQTLTASAIAGFLSAVVGIPFDFVKTRLQRQKPGPNGKLAYNSMVDCFRKVAAEEGWMRFYRGFGTFYFRIAPHAMITLVTADYLGWITS</sequence>